<dbReference type="SUPFAM" id="SSF56300">
    <property type="entry name" value="Metallo-dependent phosphatases"/>
    <property type="match status" value="1"/>
</dbReference>
<keyword evidence="3" id="KW-1185">Reference proteome</keyword>
<comment type="caution">
    <text evidence="2">The sequence shown here is derived from an EMBL/GenBank/DDBJ whole genome shotgun (WGS) entry which is preliminary data.</text>
</comment>
<dbReference type="Proteomes" id="UP000711047">
    <property type="component" value="Unassembled WGS sequence"/>
</dbReference>
<name>A0ABX2DLM0_9BACL</name>
<organism evidence="2 3">
    <name type="scientific">Paenibacillus tritici</name>
    <dbReference type="NCBI Taxonomy" id="1873425"/>
    <lineage>
        <taxon>Bacteria</taxon>
        <taxon>Bacillati</taxon>
        <taxon>Bacillota</taxon>
        <taxon>Bacilli</taxon>
        <taxon>Bacillales</taxon>
        <taxon>Paenibacillaceae</taxon>
        <taxon>Paenibacillus</taxon>
    </lineage>
</organism>
<dbReference type="EMBL" id="JABMKX010000004">
    <property type="protein sequence ID" value="NQX45538.1"/>
    <property type="molecule type" value="Genomic_DNA"/>
</dbReference>
<evidence type="ECO:0000313" key="2">
    <source>
        <dbReference type="EMBL" id="NQX45538.1"/>
    </source>
</evidence>
<evidence type="ECO:0000313" key="3">
    <source>
        <dbReference type="Proteomes" id="UP000711047"/>
    </source>
</evidence>
<dbReference type="InterPro" id="IPR004843">
    <property type="entry name" value="Calcineurin-like_PHP"/>
</dbReference>
<protein>
    <submittedName>
        <fullName evidence="2">Metallophosphoesterase</fullName>
    </submittedName>
</protein>
<evidence type="ECO:0000259" key="1">
    <source>
        <dbReference type="Pfam" id="PF00149"/>
    </source>
</evidence>
<reference evidence="2 3" key="1">
    <citation type="submission" date="2020-05" db="EMBL/GenBank/DDBJ databases">
        <title>Paenibacillus glebae, sp. nov., Paenibacillus humi sp. nov., Paenibacillus pedi sp. nov., Paenibacillus terrestris sp. nov. and Paenibacillus terricola sp. nov., isolated from a forest top soil sample.</title>
        <authorList>
            <person name="Qi S."/>
            <person name="Carlier A."/>
            <person name="Cnockaert M."/>
            <person name="Vandamme P."/>
        </authorList>
    </citation>
    <scope>NUCLEOTIDE SEQUENCE [LARGE SCALE GENOMIC DNA]</scope>
    <source>
        <strain evidence="2 3">LMG 29502</strain>
    </source>
</reference>
<dbReference type="Pfam" id="PF00149">
    <property type="entry name" value="Metallophos"/>
    <property type="match status" value="1"/>
</dbReference>
<accession>A0ABX2DLM0</accession>
<proteinExistence type="predicted"/>
<feature type="domain" description="Calcineurin-like phosphoesterase" evidence="1">
    <location>
        <begin position="36"/>
        <end position="148"/>
    </location>
</feature>
<gene>
    <name evidence="2" type="ORF">HQN87_09365</name>
</gene>
<sequence length="277" mass="30916">MKRKRKAKSARKRVIPARLQAILRVKRRIKAQTLEFAVFGDSHVGYGDSLSIFKSLLPKAVSSGNKRLFIFGGDNTHAGADQGENAEAYYKEFRDTVTGTLGSIPYKASIGNWEATTRPLFTQYLGAVAGQMNFPGTQGKVKYVWLDCALGQFSPASLYLLRNLDDKHYYIVDFHWPLRVQGISVDSSHVLSAAETTRFFSAIPPQARDKVLAIFTHHGHKFYRKLSNIYPGYAKTKFFVCGCSGEYKCKTDGNMGYYSATLTGSASGYMVDAYIEH</sequence>
<dbReference type="InterPro" id="IPR029052">
    <property type="entry name" value="Metallo-depent_PP-like"/>
</dbReference>